<gene>
    <name evidence="1" type="ORF">ACOLOM_LOCUS9654</name>
</gene>
<evidence type="ECO:0000313" key="2">
    <source>
        <dbReference type="Proteomes" id="UP000789525"/>
    </source>
</evidence>
<dbReference type="EMBL" id="CAJVPT010028577">
    <property type="protein sequence ID" value="CAG8687127.1"/>
    <property type="molecule type" value="Genomic_DNA"/>
</dbReference>
<feature type="non-terminal residue" evidence="1">
    <location>
        <position position="1"/>
    </location>
</feature>
<reference evidence="1" key="1">
    <citation type="submission" date="2021-06" db="EMBL/GenBank/DDBJ databases">
        <authorList>
            <person name="Kallberg Y."/>
            <person name="Tangrot J."/>
            <person name="Rosling A."/>
        </authorList>
    </citation>
    <scope>NUCLEOTIDE SEQUENCE</scope>
    <source>
        <strain evidence="1">CL356</strain>
    </source>
</reference>
<dbReference type="Proteomes" id="UP000789525">
    <property type="component" value="Unassembled WGS sequence"/>
</dbReference>
<comment type="caution">
    <text evidence="1">The sequence shown here is derived from an EMBL/GenBank/DDBJ whole genome shotgun (WGS) entry which is preliminary data.</text>
</comment>
<keyword evidence="2" id="KW-1185">Reference proteome</keyword>
<organism evidence="1 2">
    <name type="scientific">Acaulospora colombiana</name>
    <dbReference type="NCBI Taxonomy" id="27376"/>
    <lineage>
        <taxon>Eukaryota</taxon>
        <taxon>Fungi</taxon>
        <taxon>Fungi incertae sedis</taxon>
        <taxon>Mucoromycota</taxon>
        <taxon>Glomeromycotina</taxon>
        <taxon>Glomeromycetes</taxon>
        <taxon>Diversisporales</taxon>
        <taxon>Acaulosporaceae</taxon>
        <taxon>Acaulospora</taxon>
    </lineage>
</organism>
<protein>
    <submittedName>
        <fullName evidence="1">1778_t:CDS:1</fullName>
    </submittedName>
</protein>
<evidence type="ECO:0000313" key="1">
    <source>
        <dbReference type="EMBL" id="CAG8687127.1"/>
    </source>
</evidence>
<accession>A0ACA9P3F3</accession>
<proteinExistence type="predicted"/>
<sequence length="153" mass="16830">GVVTPIYTRTPLRQLGWLWLHRDLEAASSGVDAGECSPERPLIKLPSTKIMVGAYAILKLSKIFAAVSLTALACRSNIPYRNRGYGGEDTVTLRYAVCVFPPFTASLFGGSMGIALGDHIVDRQVQFRVLRTASLRERERETPQRGRGKGPRS</sequence>
<name>A0ACA9P3F3_9GLOM</name>